<comment type="caution">
    <text evidence="2">The sequence shown here is derived from an EMBL/GenBank/DDBJ whole genome shotgun (WGS) entry which is preliminary data.</text>
</comment>
<proteinExistence type="predicted"/>
<reference evidence="2" key="1">
    <citation type="journal article" date="2014" name="Front. Microbiol.">
        <title>High frequency of phylogenetically diverse reductive dehalogenase-homologous genes in deep subseafloor sedimentary metagenomes.</title>
        <authorList>
            <person name="Kawai M."/>
            <person name="Futagami T."/>
            <person name="Toyoda A."/>
            <person name="Takaki Y."/>
            <person name="Nishi S."/>
            <person name="Hori S."/>
            <person name="Arai W."/>
            <person name="Tsubouchi T."/>
            <person name="Morono Y."/>
            <person name="Uchiyama I."/>
            <person name="Ito T."/>
            <person name="Fujiyama A."/>
            <person name="Inagaki F."/>
            <person name="Takami H."/>
        </authorList>
    </citation>
    <scope>NUCLEOTIDE SEQUENCE</scope>
    <source>
        <strain evidence="2">Expedition CK06-06</strain>
    </source>
</reference>
<sequence>MGEEGFDLFKLMATYDKRWIYVMLFILVLIPLVRPVGMPISVSKRTKEYYEIVNSLKEGEC</sequence>
<evidence type="ECO:0000256" key="1">
    <source>
        <dbReference type="SAM" id="Phobius"/>
    </source>
</evidence>
<keyword evidence="1" id="KW-0472">Membrane</keyword>
<protein>
    <submittedName>
        <fullName evidence="2">Uncharacterized protein</fullName>
    </submittedName>
</protein>
<evidence type="ECO:0000313" key="2">
    <source>
        <dbReference type="EMBL" id="GAH53702.1"/>
    </source>
</evidence>
<feature type="transmembrane region" description="Helical" evidence="1">
    <location>
        <begin position="20"/>
        <end position="37"/>
    </location>
</feature>
<organism evidence="2">
    <name type="scientific">marine sediment metagenome</name>
    <dbReference type="NCBI Taxonomy" id="412755"/>
    <lineage>
        <taxon>unclassified sequences</taxon>
        <taxon>metagenomes</taxon>
        <taxon>ecological metagenomes</taxon>
    </lineage>
</organism>
<accession>X1G8Z5</accession>
<keyword evidence="1" id="KW-0812">Transmembrane</keyword>
<gene>
    <name evidence="2" type="ORF">S03H2_38115</name>
</gene>
<name>X1G8Z5_9ZZZZ</name>
<dbReference type="AlphaFoldDB" id="X1G8Z5"/>
<keyword evidence="1" id="KW-1133">Transmembrane helix</keyword>
<dbReference type="EMBL" id="BARU01023486">
    <property type="protein sequence ID" value="GAH53702.1"/>
    <property type="molecule type" value="Genomic_DNA"/>
</dbReference>